<dbReference type="SUPFAM" id="SSF54928">
    <property type="entry name" value="RNA-binding domain, RBD"/>
    <property type="match status" value="1"/>
</dbReference>
<dbReference type="GO" id="GO:0005634">
    <property type="term" value="C:nucleus"/>
    <property type="evidence" value="ECO:0007669"/>
    <property type="project" value="TreeGrafter"/>
</dbReference>
<evidence type="ECO:0000256" key="2">
    <source>
        <dbReference type="PROSITE-ProRule" id="PRU00176"/>
    </source>
</evidence>
<dbReference type="InterPro" id="IPR035979">
    <property type="entry name" value="RBD_domain_sf"/>
</dbReference>
<evidence type="ECO:0000256" key="4">
    <source>
        <dbReference type="SAM" id="MobiDB-lite"/>
    </source>
</evidence>
<dbReference type="SMART" id="SM00361">
    <property type="entry name" value="RRM_1"/>
    <property type="match status" value="1"/>
</dbReference>
<dbReference type="PROSITE" id="PS50102">
    <property type="entry name" value="RRM"/>
    <property type="match status" value="1"/>
</dbReference>
<dbReference type="EMBL" id="JXTB01000458">
    <property type="protein sequence ID" value="PON39688.1"/>
    <property type="molecule type" value="Genomic_DNA"/>
</dbReference>
<dbReference type="STRING" id="3476.A0A2P5AT17"/>
<evidence type="ECO:0000256" key="1">
    <source>
        <dbReference type="ARBA" id="ARBA00022884"/>
    </source>
</evidence>
<dbReference type="InterPro" id="IPR050886">
    <property type="entry name" value="RNA-binding_reg"/>
</dbReference>
<dbReference type="CDD" id="cd00590">
    <property type="entry name" value="RRM_SF"/>
    <property type="match status" value="1"/>
</dbReference>
<feature type="coiled-coil region" evidence="3">
    <location>
        <begin position="245"/>
        <end position="338"/>
    </location>
</feature>
<evidence type="ECO:0000259" key="5">
    <source>
        <dbReference type="PROSITE" id="PS50102"/>
    </source>
</evidence>
<dbReference type="PANTHER" id="PTHR48024">
    <property type="entry name" value="GEO13361P1-RELATED"/>
    <property type="match status" value="1"/>
</dbReference>
<keyword evidence="1 2" id="KW-0694">RNA-binding</keyword>
<dbReference type="Gene3D" id="3.30.70.330">
    <property type="match status" value="1"/>
</dbReference>
<dbReference type="GO" id="GO:0005739">
    <property type="term" value="C:mitochondrion"/>
    <property type="evidence" value="ECO:0007669"/>
    <property type="project" value="TreeGrafter"/>
</dbReference>
<sequence length="359" mass="42378">MTIDEERSIYVGGLPYGASEDTIRQVFDVYGAVVDVKIVNDRKTRGKCYCFVTFTNPRSAIDAINDMDGRTIDGRVVRVNGVRTRGGRSAFGRENFHRDIESGRDWDQGRGRVRDREQDYDRDRERYHDRSSDRSREHDRSTDYDLERERGYEHAYDYDQARDDFLERDRDQDRYREDNDIKHSRNHDRDWERDRGFNLDGEKEMDRANGHDKFVEPENSRKGNGSSNADRYSREILTKFNDDYDDQLEEQVQRSRERLEELNKEILQMEERVEDKGKSVLDLQQKSKKLEEALINAKKTSSYRKMQLTKLHKSFLQVKDYTEKLKSSEKHLQFLVDEARSGDLSDDPLWSGILANGNA</sequence>
<keyword evidence="3" id="KW-0175">Coiled coil</keyword>
<evidence type="ECO:0000256" key="3">
    <source>
        <dbReference type="SAM" id="Coils"/>
    </source>
</evidence>
<dbReference type="Pfam" id="PF00076">
    <property type="entry name" value="RRM_1"/>
    <property type="match status" value="1"/>
</dbReference>
<dbReference type="AlphaFoldDB" id="A0A2P5AT17"/>
<feature type="region of interest" description="Disordered" evidence="4">
    <location>
        <begin position="102"/>
        <end position="153"/>
    </location>
</feature>
<proteinExistence type="predicted"/>
<protein>
    <submittedName>
        <fullName evidence="6">Splicing factor-like protein</fullName>
    </submittedName>
</protein>
<gene>
    <name evidence="6" type="ORF">PanWU01x14_303280</name>
</gene>
<dbReference type="PANTHER" id="PTHR48024:SF56">
    <property type="entry name" value="HETEROGENEOUS NUCLEAR RIBONUCLEOPROTEIN A0"/>
    <property type="match status" value="1"/>
</dbReference>
<evidence type="ECO:0000313" key="7">
    <source>
        <dbReference type="Proteomes" id="UP000237105"/>
    </source>
</evidence>
<organism evidence="6 7">
    <name type="scientific">Parasponia andersonii</name>
    <name type="common">Sponia andersonii</name>
    <dbReference type="NCBI Taxonomy" id="3476"/>
    <lineage>
        <taxon>Eukaryota</taxon>
        <taxon>Viridiplantae</taxon>
        <taxon>Streptophyta</taxon>
        <taxon>Embryophyta</taxon>
        <taxon>Tracheophyta</taxon>
        <taxon>Spermatophyta</taxon>
        <taxon>Magnoliopsida</taxon>
        <taxon>eudicotyledons</taxon>
        <taxon>Gunneridae</taxon>
        <taxon>Pentapetalae</taxon>
        <taxon>rosids</taxon>
        <taxon>fabids</taxon>
        <taxon>Rosales</taxon>
        <taxon>Cannabaceae</taxon>
        <taxon>Parasponia</taxon>
    </lineage>
</organism>
<dbReference type="GO" id="GO:0003723">
    <property type="term" value="F:RNA binding"/>
    <property type="evidence" value="ECO:0007669"/>
    <property type="project" value="UniProtKB-UniRule"/>
</dbReference>
<feature type="region of interest" description="Disordered" evidence="4">
    <location>
        <begin position="201"/>
        <end position="231"/>
    </location>
</feature>
<name>A0A2P5AT17_PARAD</name>
<dbReference type="FunFam" id="3.30.70.330:FF:000539">
    <property type="entry name" value="RNA-binding (RRM/RBD/RNP motifs) family protein"/>
    <property type="match status" value="1"/>
</dbReference>
<feature type="compositionally biased region" description="Basic and acidic residues" evidence="4">
    <location>
        <begin position="201"/>
        <end position="221"/>
    </location>
</feature>
<comment type="caution">
    <text evidence="6">The sequence shown here is derived from an EMBL/GenBank/DDBJ whole genome shotgun (WGS) entry which is preliminary data.</text>
</comment>
<dbReference type="OrthoDB" id="272703at2759"/>
<dbReference type="InterPro" id="IPR012677">
    <property type="entry name" value="Nucleotide-bd_a/b_plait_sf"/>
</dbReference>
<dbReference type="SMART" id="SM00360">
    <property type="entry name" value="RRM"/>
    <property type="match status" value="1"/>
</dbReference>
<evidence type="ECO:0000313" key="6">
    <source>
        <dbReference type="EMBL" id="PON39688.1"/>
    </source>
</evidence>
<reference evidence="7" key="1">
    <citation type="submission" date="2016-06" db="EMBL/GenBank/DDBJ databases">
        <title>Parallel loss of symbiosis genes in relatives of nitrogen-fixing non-legume Parasponia.</title>
        <authorList>
            <person name="Van Velzen R."/>
            <person name="Holmer R."/>
            <person name="Bu F."/>
            <person name="Rutten L."/>
            <person name="Van Zeijl A."/>
            <person name="Liu W."/>
            <person name="Santuari L."/>
            <person name="Cao Q."/>
            <person name="Sharma T."/>
            <person name="Shen D."/>
            <person name="Roswanjaya Y."/>
            <person name="Wardhani T."/>
            <person name="Kalhor M.S."/>
            <person name="Jansen J."/>
            <person name="Van den Hoogen J."/>
            <person name="Gungor B."/>
            <person name="Hartog M."/>
            <person name="Hontelez J."/>
            <person name="Verver J."/>
            <person name="Yang W.-C."/>
            <person name="Schijlen E."/>
            <person name="Repin R."/>
            <person name="Schilthuizen M."/>
            <person name="Schranz E."/>
            <person name="Heidstra R."/>
            <person name="Miyata K."/>
            <person name="Fedorova E."/>
            <person name="Kohlen W."/>
            <person name="Bisseling T."/>
            <person name="Smit S."/>
            <person name="Geurts R."/>
        </authorList>
    </citation>
    <scope>NUCLEOTIDE SEQUENCE [LARGE SCALE GENOMIC DNA]</scope>
    <source>
        <strain evidence="7">cv. WU1-14</strain>
    </source>
</reference>
<accession>A0A2P5AT17</accession>
<dbReference type="Proteomes" id="UP000237105">
    <property type="component" value="Unassembled WGS sequence"/>
</dbReference>
<dbReference type="InterPro" id="IPR003954">
    <property type="entry name" value="RRM_euk-type"/>
</dbReference>
<dbReference type="InterPro" id="IPR000504">
    <property type="entry name" value="RRM_dom"/>
</dbReference>
<keyword evidence="7" id="KW-1185">Reference proteome</keyword>
<feature type="domain" description="RRM" evidence="5">
    <location>
        <begin position="7"/>
        <end position="84"/>
    </location>
</feature>